<evidence type="ECO:0000256" key="5">
    <source>
        <dbReference type="ARBA" id="ARBA00022531"/>
    </source>
</evidence>
<dbReference type="EMBL" id="AM183803">
    <property type="protein sequence ID" value="CAJ73103.1"/>
    <property type="molecule type" value="mRNA"/>
</dbReference>
<evidence type="ECO:0000256" key="13">
    <source>
        <dbReference type="SAM" id="SignalP"/>
    </source>
</evidence>
<keyword evidence="4" id="KW-0150">Chloroplast</keyword>
<gene>
    <name evidence="15" type="primary">phe</name>
</gene>
<dbReference type="Pfam" id="PF02972">
    <property type="entry name" value="Phycoerythr_ab"/>
    <property type="match status" value="1"/>
</dbReference>
<keyword evidence="10" id="KW-0472">Membrane</keyword>
<keyword evidence="8" id="KW-0157">Chromophore</keyword>
<keyword evidence="13" id="KW-0732">Signal</keyword>
<keyword evidence="5" id="KW-0602">Photosynthesis</keyword>
<dbReference type="SUPFAM" id="SSF56568">
    <property type="entry name" value="Non-globular alpha+beta subunits of globular proteins"/>
    <property type="match status" value="1"/>
</dbReference>
<protein>
    <submittedName>
        <fullName evidence="15">Phycoerythrin alpha SU</fullName>
    </submittedName>
</protein>
<dbReference type="AlphaFoldDB" id="A2AX34"/>
<dbReference type="InterPro" id="IPR004228">
    <property type="entry name" value="Phycoerythr_a"/>
</dbReference>
<evidence type="ECO:0000256" key="2">
    <source>
        <dbReference type="ARBA" id="ARBA00010039"/>
    </source>
</evidence>
<evidence type="ECO:0000256" key="4">
    <source>
        <dbReference type="ARBA" id="ARBA00022528"/>
    </source>
</evidence>
<keyword evidence="7" id="KW-0249">Electron transport</keyword>
<dbReference type="InterPro" id="IPR037011">
    <property type="entry name" value="Phycoerythr-like_a_sf"/>
</dbReference>
<dbReference type="GO" id="GO:0015979">
    <property type="term" value="P:photosynthesis"/>
    <property type="evidence" value="ECO:0007669"/>
    <property type="project" value="UniProtKB-KW"/>
</dbReference>
<comment type="subcellular location">
    <subcellularLocation>
        <location evidence="1">Plastid</location>
        <location evidence="1">Chloroplast thylakoid membrane</location>
        <topology evidence="1">Peripheral membrane protein</topology>
        <orientation evidence="1">Lumenal side</orientation>
    </subcellularLocation>
</comment>
<evidence type="ECO:0000256" key="7">
    <source>
        <dbReference type="ARBA" id="ARBA00022982"/>
    </source>
</evidence>
<keyword evidence="6" id="KW-0934">Plastid</keyword>
<proteinExistence type="evidence at transcript level"/>
<evidence type="ECO:0000256" key="3">
    <source>
        <dbReference type="ARBA" id="ARBA00022448"/>
    </source>
</evidence>
<feature type="domain" description="Phycoerythrin alpha chain" evidence="14">
    <location>
        <begin position="81"/>
        <end position="121"/>
    </location>
</feature>
<reference evidence="15" key="1">
    <citation type="journal article" date="2006" name="J. Mol. Evol.">
        <title>Protein targeting into the complex plastid of cryptophytes.</title>
        <authorList>
            <person name="Gould S.B."/>
            <person name="Sommer M.S."/>
            <person name="Hadfi K."/>
            <person name="Zauner S."/>
            <person name="Kroth P."/>
            <person name="Maier U.G."/>
        </authorList>
    </citation>
    <scope>NUCLEOTIDE SEQUENCE</scope>
</reference>
<dbReference type="GO" id="GO:0030089">
    <property type="term" value="C:phycobilisome"/>
    <property type="evidence" value="ECO:0007669"/>
    <property type="project" value="InterPro"/>
</dbReference>
<keyword evidence="9" id="KW-0793">Thylakoid</keyword>
<dbReference type="GO" id="GO:0009535">
    <property type="term" value="C:chloroplast thylakoid membrane"/>
    <property type="evidence" value="ECO:0007669"/>
    <property type="project" value="UniProtKB-SubCell"/>
</dbReference>
<evidence type="ECO:0000256" key="11">
    <source>
        <dbReference type="ARBA" id="ARBA00023307"/>
    </source>
</evidence>
<sequence>MLRATVAAAVVASAAAFSPAPQMGLRGVAMQAESVSRREIVQAGAAAAALFTAAPVFAQPAPGIGYAQKKREVEMKNKNFAPVITVFDHRGCAEHVNKEYTGPKSNDENDEMLVKVKQTKLRRDDPKFVELADRIVQETKGTFYQYPIRDVGYSK</sequence>
<evidence type="ECO:0000313" key="15">
    <source>
        <dbReference type="EMBL" id="CAJ73103.1"/>
    </source>
</evidence>
<comment type="similarity">
    <text evidence="2">Belongs to the phycoerythrin family.</text>
</comment>
<feature type="signal peptide" evidence="13">
    <location>
        <begin position="1"/>
        <end position="16"/>
    </location>
</feature>
<accession>A2AX34</accession>
<reference evidence="15" key="2">
    <citation type="journal article" date="2006" name="Mol. Biol. Evol.">
        <title>Nucleus-to-nucleus gene transfer and protein retargeting into a remnant cytoplasm of cryptophytes and diatoms.</title>
        <authorList>
            <person name="Gould S.B."/>
            <person name="Sommer M.S."/>
            <person name="Kroth P.G."/>
            <person name="Gile G.H."/>
            <person name="Keeling P.J."/>
            <person name="Maier U.G."/>
        </authorList>
    </citation>
    <scope>NUCLEOTIDE SEQUENCE</scope>
</reference>
<evidence type="ECO:0000256" key="1">
    <source>
        <dbReference type="ARBA" id="ARBA00004622"/>
    </source>
</evidence>
<evidence type="ECO:0000256" key="6">
    <source>
        <dbReference type="ARBA" id="ARBA00022640"/>
    </source>
</evidence>
<organism evidence="15">
    <name type="scientific">Guillardia theta</name>
    <name type="common">Cryptophyte</name>
    <name type="synonym">Cryptomonas phi</name>
    <dbReference type="NCBI Taxonomy" id="55529"/>
    <lineage>
        <taxon>Eukaryota</taxon>
        <taxon>Cryptophyceae</taxon>
        <taxon>Pyrenomonadales</taxon>
        <taxon>Geminigeraceae</taxon>
        <taxon>Guillardia</taxon>
    </lineage>
</organism>
<evidence type="ECO:0000256" key="10">
    <source>
        <dbReference type="ARBA" id="ARBA00023136"/>
    </source>
</evidence>
<dbReference type="InterPro" id="IPR011070">
    <property type="entry name" value="Globular_prot_asu/bsu"/>
</dbReference>
<evidence type="ECO:0000259" key="14">
    <source>
        <dbReference type="Pfam" id="PF02972"/>
    </source>
</evidence>
<comment type="function">
    <text evidence="12">Light-harvesting photosynthetic tetrapyrrole chromophore-protein from the phycobiliprotein complex.</text>
</comment>
<feature type="chain" id="PRO_5002642079" evidence="13">
    <location>
        <begin position="17"/>
        <end position="155"/>
    </location>
</feature>
<evidence type="ECO:0000256" key="9">
    <source>
        <dbReference type="ARBA" id="ARBA00023078"/>
    </source>
</evidence>
<evidence type="ECO:0000256" key="12">
    <source>
        <dbReference type="ARBA" id="ARBA00033724"/>
    </source>
</evidence>
<evidence type="ECO:0000256" key="8">
    <source>
        <dbReference type="ARBA" id="ARBA00022991"/>
    </source>
</evidence>
<name>A2AX34_GUITH</name>
<dbReference type="Gene3D" id="3.90.510.10">
    <property type="entry name" value="Phycoerythrin alpha chain"/>
    <property type="match status" value="1"/>
</dbReference>
<keyword evidence="11" id="KW-0089">Bile pigment</keyword>
<keyword evidence="3" id="KW-0813">Transport</keyword>